<dbReference type="EMBL" id="CM003531">
    <property type="protein sequence ID" value="RCV22185.1"/>
    <property type="molecule type" value="Genomic_DNA"/>
</dbReference>
<reference evidence="2" key="2">
    <citation type="submission" date="2015-07" db="EMBL/GenBank/DDBJ databases">
        <authorList>
            <person name="Noorani M."/>
        </authorList>
    </citation>
    <scope>NUCLEOTIDE SEQUENCE</scope>
    <source>
        <strain evidence="2">Yugu1</strain>
    </source>
</reference>
<reference evidence="2" key="1">
    <citation type="journal article" date="2012" name="Nat. Biotechnol.">
        <title>Reference genome sequence of the model plant Setaria.</title>
        <authorList>
            <person name="Bennetzen J.L."/>
            <person name="Schmutz J."/>
            <person name="Wang H."/>
            <person name="Percifield R."/>
            <person name="Hawkins J."/>
            <person name="Pontaroli A.C."/>
            <person name="Estep M."/>
            <person name="Feng L."/>
            <person name="Vaughn J.N."/>
            <person name="Grimwood J."/>
            <person name="Jenkins J."/>
            <person name="Barry K."/>
            <person name="Lindquist E."/>
            <person name="Hellsten U."/>
            <person name="Deshpande S."/>
            <person name="Wang X."/>
            <person name="Wu X."/>
            <person name="Mitros T."/>
            <person name="Triplett J."/>
            <person name="Yang X."/>
            <person name="Ye C.Y."/>
            <person name="Mauro-Herrera M."/>
            <person name="Wang L."/>
            <person name="Li P."/>
            <person name="Sharma M."/>
            <person name="Sharma R."/>
            <person name="Ronald P.C."/>
            <person name="Panaud O."/>
            <person name="Kellogg E.A."/>
            <person name="Brutnell T.P."/>
            <person name="Doust A.N."/>
            <person name="Tuskan G.A."/>
            <person name="Rokhsar D."/>
            <person name="Devos K.M."/>
        </authorList>
    </citation>
    <scope>NUCLEOTIDE SEQUENCE [LARGE SCALE GENOMIC DNA]</scope>
    <source>
        <strain evidence="2">Yugu1</strain>
    </source>
</reference>
<proteinExistence type="predicted"/>
<accession>A0A368QW50</accession>
<feature type="region of interest" description="Disordered" evidence="1">
    <location>
        <begin position="121"/>
        <end position="177"/>
    </location>
</feature>
<feature type="compositionally biased region" description="Basic residues" evidence="1">
    <location>
        <begin position="121"/>
        <end position="144"/>
    </location>
</feature>
<feature type="compositionally biased region" description="Basic and acidic residues" evidence="1">
    <location>
        <begin position="47"/>
        <end position="56"/>
    </location>
</feature>
<name>A0A368QW50_SETIT</name>
<evidence type="ECO:0008006" key="3">
    <source>
        <dbReference type="Google" id="ProtNLM"/>
    </source>
</evidence>
<sequence length="202" mass="21604">MVGFAMGCCNRTGAHHGRRARVQGRGSGGGHRDGPPRPTSRSAPLLPDEHERKEGARCPSMAQATTTTASTGTCGDGASGVVRDLAGLEEVLEGVEGSRGGAQEDEDAMCGELLPLMASSARRRRRVTRTPPKCRRRRRPRARERSRMTRAPARRRHPCPRSREATASGGGAAFLRDSRGTPIVRGRTAGLARRRLGGGVHV</sequence>
<evidence type="ECO:0000256" key="1">
    <source>
        <dbReference type="SAM" id="MobiDB-lite"/>
    </source>
</evidence>
<feature type="region of interest" description="Disordered" evidence="1">
    <location>
        <begin position="14"/>
        <end position="76"/>
    </location>
</feature>
<dbReference type="AlphaFoldDB" id="A0A368QW50"/>
<feature type="compositionally biased region" description="Low complexity" evidence="1">
    <location>
        <begin position="62"/>
        <end position="73"/>
    </location>
</feature>
<evidence type="ECO:0000313" key="2">
    <source>
        <dbReference type="EMBL" id="RCV22185.1"/>
    </source>
</evidence>
<organism evidence="2">
    <name type="scientific">Setaria italica</name>
    <name type="common">Foxtail millet</name>
    <name type="synonym">Panicum italicum</name>
    <dbReference type="NCBI Taxonomy" id="4555"/>
    <lineage>
        <taxon>Eukaryota</taxon>
        <taxon>Viridiplantae</taxon>
        <taxon>Streptophyta</taxon>
        <taxon>Embryophyta</taxon>
        <taxon>Tracheophyta</taxon>
        <taxon>Spermatophyta</taxon>
        <taxon>Magnoliopsida</taxon>
        <taxon>Liliopsida</taxon>
        <taxon>Poales</taxon>
        <taxon>Poaceae</taxon>
        <taxon>PACMAD clade</taxon>
        <taxon>Panicoideae</taxon>
        <taxon>Panicodae</taxon>
        <taxon>Paniceae</taxon>
        <taxon>Cenchrinae</taxon>
        <taxon>Setaria</taxon>
    </lineage>
</organism>
<gene>
    <name evidence="2" type="ORF">SETIT_4G200500v2</name>
</gene>
<protein>
    <recommendedName>
        <fullName evidence="3">DUF834 domain-containing protein</fullName>
    </recommendedName>
</protein>